<protein>
    <submittedName>
        <fullName evidence="1">Uncharacterized protein</fullName>
    </submittedName>
</protein>
<evidence type="ECO:0000313" key="2">
    <source>
        <dbReference type="Proteomes" id="UP000187412"/>
    </source>
</evidence>
<proteinExistence type="predicted"/>
<comment type="caution">
    <text evidence="1">The sequence shown here is derived from an EMBL/GenBank/DDBJ whole genome shotgun (WGS) entry which is preliminary data.</text>
</comment>
<dbReference type="EMBL" id="MPTB01000060">
    <property type="protein sequence ID" value="OMD38532.1"/>
    <property type="molecule type" value="Genomic_DNA"/>
</dbReference>
<reference evidence="1 2" key="1">
    <citation type="submission" date="2016-10" db="EMBL/GenBank/DDBJ databases">
        <title>Paenibacillus species isolates.</title>
        <authorList>
            <person name="Beno S.M."/>
        </authorList>
    </citation>
    <scope>NUCLEOTIDE SEQUENCE [LARGE SCALE GENOMIC DNA]</scope>
    <source>
        <strain evidence="1 2">FSL H7-0744</strain>
    </source>
</reference>
<evidence type="ECO:0000313" key="1">
    <source>
        <dbReference type="EMBL" id="OMD38532.1"/>
    </source>
</evidence>
<organism evidence="1 2">
    <name type="scientific">Paenibacillus borealis</name>
    <dbReference type="NCBI Taxonomy" id="160799"/>
    <lineage>
        <taxon>Bacteria</taxon>
        <taxon>Bacillati</taxon>
        <taxon>Bacillota</taxon>
        <taxon>Bacilli</taxon>
        <taxon>Bacillales</taxon>
        <taxon>Paenibacillaceae</taxon>
        <taxon>Paenibacillus</taxon>
    </lineage>
</organism>
<accession>A0ABX3GWQ6</accession>
<name>A0ABX3GWQ6_PAEBO</name>
<sequence length="60" mass="6826">MVDQLVVRNIVRYFIQNHVLMAELSIQIAPGMFIGNVLIRYAYVNGTLEPADIGYQKESL</sequence>
<keyword evidence="2" id="KW-1185">Reference proteome</keyword>
<gene>
    <name evidence="1" type="ORF">BSK56_30270</name>
</gene>
<dbReference type="Proteomes" id="UP000187412">
    <property type="component" value="Unassembled WGS sequence"/>
</dbReference>